<dbReference type="InterPro" id="IPR025665">
    <property type="entry name" value="Beta-barrel_OMP_2"/>
</dbReference>
<comment type="caution">
    <text evidence="2">The sequence shown here is derived from an EMBL/GenBank/DDBJ whole genome shotgun (WGS) entry which is preliminary data.</text>
</comment>
<keyword evidence="3" id="KW-1185">Reference proteome</keyword>
<reference evidence="2 3" key="1">
    <citation type="submission" date="2020-11" db="EMBL/GenBank/DDBJ databases">
        <authorList>
            <person name="Kim M.K."/>
        </authorList>
    </citation>
    <scope>NUCLEOTIDE SEQUENCE [LARGE SCALE GENOMIC DNA]</scope>
    <source>
        <strain evidence="2 3">BT683</strain>
    </source>
</reference>
<dbReference type="Proteomes" id="UP000597617">
    <property type="component" value="Unassembled WGS sequence"/>
</dbReference>
<dbReference type="RefSeq" id="WP_196284299.1">
    <property type="nucleotide sequence ID" value="NZ_JADQDQ010000023.1"/>
</dbReference>
<proteinExistence type="predicted"/>
<protein>
    <submittedName>
        <fullName evidence="2">PorT family protein</fullName>
    </submittedName>
</protein>
<evidence type="ECO:0000259" key="1">
    <source>
        <dbReference type="Pfam" id="PF13568"/>
    </source>
</evidence>
<evidence type="ECO:0000313" key="2">
    <source>
        <dbReference type="EMBL" id="MBF9239949.1"/>
    </source>
</evidence>
<dbReference type="Pfam" id="PF13568">
    <property type="entry name" value="OMP_b-brl_2"/>
    <property type="match status" value="1"/>
</dbReference>
<organism evidence="2 3">
    <name type="scientific">Hymenobacter jeongseonensis</name>
    <dbReference type="NCBI Taxonomy" id="2791027"/>
    <lineage>
        <taxon>Bacteria</taxon>
        <taxon>Pseudomonadati</taxon>
        <taxon>Bacteroidota</taxon>
        <taxon>Cytophagia</taxon>
        <taxon>Cytophagales</taxon>
        <taxon>Hymenobacteraceae</taxon>
        <taxon>Hymenobacter</taxon>
    </lineage>
</organism>
<dbReference type="EMBL" id="JADQDQ010000023">
    <property type="protein sequence ID" value="MBF9239949.1"/>
    <property type="molecule type" value="Genomic_DNA"/>
</dbReference>
<evidence type="ECO:0000313" key="3">
    <source>
        <dbReference type="Proteomes" id="UP000597617"/>
    </source>
</evidence>
<gene>
    <name evidence="2" type="ORF">I2I05_21330</name>
</gene>
<accession>A0ABS0INK0</accession>
<feature type="domain" description="Outer membrane protein beta-barrel" evidence="1">
    <location>
        <begin position="45"/>
        <end position="226"/>
    </location>
</feature>
<sequence>MFLSARCWLPGLFSLTLPLAGRAQGAPAPDRRVAEGRDLPTLARTSFHFGPSVGLNGANVRGVETGGPRATTIKARAGFEAGVAGQWARGGHWALQAAARYTRLGYTQRDQVLVANGAPRVAARMDYRFNYLTVPVSVAYTQFANGQGAQVYAGLYAAQFLAGRFETTDLAPGCPPRRGPVRAAAAQGLFGGGNYVRPWDAGLQAGLGYRYGPVLLQAGYVHGLRTLAPAVIQGRGSHFTRPPYYNRAVRLSLTCFAFGPRD</sequence>
<name>A0ABS0INK0_9BACT</name>